<organism evidence="1 2">
    <name type="scientific">Zootermopsis nevadensis</name>
    <name type="common">Dampwood termite</name>
    <dbReference type="NCBI Taxonomy" id="136037"/>
    <lineage>
        <taxon>Eukaryota</taxon>
        <taxon>Metazoa</taxon>
        <taxon>Ecdysozoa</taxon>
        <taxon>Arthropoda</taxon>
        <taxon>Hexapoda</taxon>
        <taxon>Insecta</taxon>
        <taxon>Pterygota</taxon>
        <taxon>Neoptera</taxon>
        <taxon>Polyneoptera</taxon>
        <taxon>Dictyoptera</taxon>
        <taxon>Blattodea</taxon>
        <taxon>Blattoidea</taxon>
        <taxon>Termitoidae</taxon>
        <taxon>Termopsidae</taxon>
        <taxon>Zootermopsis</taxon>
    </lineage>
</organism>
<proteinExistence type="predicted"/>
<sequence>MEPKDSLPLYPGPNESSPTRYLFKIHFACSISSSYSSATRNNGVMQRNKGKRNRGQRYFFRQSSTTMFIRHSMLRGYCDEEKNPVPAGNPTLVTQQCRFIGSNVL</sequence>
<protein>
    <submittedName>
        <fullName evidence="1">Uncharacterized protein</fullName>
    </submittedName>
</protein>
<dbReference type="AlphaFoldDB" id="A0A067RVR7"/>
<name>A0A067RVR7_ZOONE</name>
<reference evidence="1 2" key="1">
    <citation type="journal article" date="2014" name="Nat. Commun.">
        <title>Molecular traces of alternative social organization in a termite genome.</title>
        <authorList>
            <person name="Terrapon N."/>
            <person name="Li C."/>
            <person name="Robertson H.M."/>
            <person name="Ji L."/>
            <person name="Meng X."/>
            <person name="Booth W."/>
            <person name="Chen Z."/>
            <person name="Childers C.P."/>
            <person name="Glastad K.M."/>
            <person name="Gokhale K."/>
            <person name="Gowin J."/>
            <person name="Gronenberg W."/>
            <person name="Hermansen R.A."/>
            <person name="Hu H."/>
            <person name="Hunt B.G."/>
            <person name="Huylmans A.K."/>
            <person name="Khalil S.M."/>
            <person name="Mitchell R.D."/>
            <person name="Munoz-Torres M.C."/>
            <person name="Mustard J.A."/>
            <person name="Pan H."/>
            <person name="Reese J.T."/>
            <person name="Scharf M.E."/>
            <person name="Sun F."/>
            <person name="Vogel H."/>
            <person name="Xiao J."/>
            <person name="Yang W."/>
            <person name="Yang Z."/>
            <person name="Yang Z."/>
            <person name="Zhou J."/>
            <person name="Zhu J."/>
            <person name="Brent C.S."/>
            <person name="Elsik C.G."/>
            <person name="Goodisman M.A."/>
            <person name="Liberles D.A."/>
            <person name="Roe R.M."/>
            <person name="Vargo E.L."/>
            <person name="Vilcinskas A."/>
            <person name="Wang J."/>
            <person name="Bornberg-Bauer E."/>
            <person name="Korb J."/>
            <person name="Zhang G."/>
            <person name="Liebig J."/>
        </authorList>
    </citation>
    <scope>NUCLEOTIDE SEQUENCE [LARGE SCALE GENOMIC DNA]</scope>
    <source>
        <tissue evidence="1">Whole organism</tissue>
    </source>
</reference>
<dbReference type="Proteomes" id="UP000027135">
    <property type="component" value="Unassembled WGS sequence"/>
</dbReference>
<evidence type="ECO:0000313" key="1">
    <source>
        <dbReference type="EMBL" id="KDR23969.1"/>
    </source>
</evidence>
<keyword evidence="2" id="KW-1185">Reference proteome</keyword>
<evidence type="ECO:0000313" key="2">
    <source>
        <dbReference type="Proteomes" id="UP000027135"/>
    </source>
</evidence>
<dbReference type="EMBL" id="KK852432">
    <property type="protein sequence ID" value="KDR23969.1"/>
    <property type="molecule type" value="Genomic_DNA"/>
</dbReference>
<accession>A0A067RVR7</accession>
<dbReference type="InParanoid" id="A0A067RVR7"/>
<gene>
    <name evidence="1" type="ORF">L798_07905</name>
</gene>